<keyword evidence="1" id="KW-0472">Membrane</keyword>
<name>A0A6C0C0V4_9ZZZZ</name>
<evidence type="ECO:0000256" key="1">
    <source>
        <dbReference type="SAM" id="Phobius"/>
    </source>
</evidence>
<keyword evidence="1" id="KW-0812">Transmembrane</keyword>
<protein>
    <submittedName>
        <fullName evidence="2">Uncharacterized protein</fullName>
    </submittedName>
</protein>
<organism evidence="2">
    <name type="scientific">viral metagenome</name>
    <dbReference type="NCBI Taxonomy" id="1070528"/>
    <lineage>
        <taxon>unclassified sequences</taxon>
        <taxon>metagenomes</taxon>
        <taxon>organismal metagenomes</taxon>
    </lineage>
</organism>
<feature type="transmembrane region" description="Helical" evidence="1">
    <location>
        <begin position="135"/>
        <end position="160"/>
    </location>
</feature>
<sequence length="181" mass="20789">MSCLNNTICGNKHKYYYEWCNYYANDGFYYQAAPNITCTRDNIADLYPTCTNCWTGFIDCCADNIEECCIPSQTSFPTSTPTSSPTTLCNVNHYFQEHEKCYFLEIQNTDISYYTEFGMVCCTNDRSKCCPINPYILYGGIGALCLTIIILFTYLLWNFIPIRSKPTKVMPENKLARIVPV</sequence>
<dbReference type="AlphaFoldDB" id="A0A6C0C0V4"/>
<proteinExistence type="predicted"/>
<evidence type="ECO:0000313" key="2">
    <source>
        <dbReference type="EMBL" id="QHS98010.1"/>
    </source>
</evidence>
<dbReference type="EMBL" id="MN739312">
    <property type="protein sequence ID" value="QHS98010.1"/>
    <property type="molecule type" value="Genomic_DNA"/>
</dbReference>
<reference evidence="2" key="1">
    <citation type="journal article" date="2020" name="Nature">
        <title>Giant virus diversity and host interactions through global metagenomics.</title>
        <authorList>
            <person name="Schulz F."/>
            <person name="Roux S."/>
            <person name="Paez-Espino D."/>
            <person name="Jungbluth S."/>
            <person name="Walsh D.A."/>
            <person name="Denef V.J."/>
            <person name="McMahon K.D."/>
            <person name="Konstantinidis K.T."/>
            <person name="Eloe-Fadrosh E.A."/>
            <person name="Kyrpides N.C."/>
            <person name="Woyke T."/>
        </authorList>
    </citation>
    <scope>NUCLEOTIDE SEQUENCE</scope>
    <source>
        <strain evidence="2">GVMAG-M-3300020182-84</strain>
    </source>
</reference>
<accession>A0A6C0C0V4</accession>
<keyword evidence="1" id="KW-1133">Transmembrane helix</keyword>